<dbReference type="GO" id="GO:0016887">
    <property type="term" value="F:ATP hydrolysis activity"/>
    <property type="evidence" value="ECO:0007669"/>
    <property type="project" value="InterPro"/>
</dbReference>
<proteinExistence type="predicted"/>
<evidence type="ECO:0000313" key="3">
    <source>
        <dbReference type="Proteomes" id="UP000077628"/>
    </source>
</evidence>
<dbReference type="RefSeq" id="WP_064031225.1">
    <property type="nucleotide sequence ID" value="NZ_LUUK01000209.1"/>
</dbReference>
<dbReference type="InterPro" id="IPR003593">
    <property type="entry name" value="AAA+_ATPase"/>
</dbReference>
<gene>
    <name evidence="2" type="ORF">A1355_13470</name>
</gene>
<dbReference type="Gene3D" id="3.40.50.300">
    <property type="entry name" value="P-loop containing nucleotide triphosphate hydrolases"/>
    <property type="match status" value="1"/>
</dbReference>
<keyword evidence="3" id="KW-1185">Reference proteome</keyword>
<dbReference type="Proteomes" id="UP000077628">
    <property type="component" value="Unassembled WGS sequence"/>
</dbReference>
<organism evidence="2 3">
    <name type="scientific">Methylomonas koyamae</name>
    <dbReference type="NCBI Taxonomy" id="702114"/>
    <lineage>
        <taxon>Bacteria</taxon>
        <taxon>Pseudomonadati</taxon>
        <taxon>Pseudomonadota</taxon>
        <taxon>Gammaproteobacteria</taxon>
        <taxon>Methylococcales</taxon>
        <taxon>Methylococcaceae</taxon>
        <taxon>Methylomonas</taxon>
    </lineage>
</organism>
<dbReference type="AlphaFoldDB" id="A0A177N8U0"/>
<reference evidence="3" key="1">
    <citation type="submission" date="2016-03" db="EMBL/GenBank/DDBJ databases">
        <authorList>
            <person name="Heylen K."/>
            <person name="De Vos P."/>
            <person name="Vekeman B."/>
        </authorList>
    </citation>
    <scope>NUCLEOTIDE SEQUENCE [LARGE SCALE GENOMIC DNA]</scope>
    <source>
        <strain evidence="3">R-45383</strain>
    </source>
</reference>
<protein>
    <recommendedName>
        <fullName evidence="1">AAA+ ATPase domain-containing protein</fullName>
    </recommendedName>
</protein>
<dbReference type="SMART" id="SM00382">
    <property type="entry name" value="AAA"/>
    <property type="match status" value="1"/>
</dbReference>
<accession>A0A177N8U0</accession>
<dbReference type="InterPro" id="IPR011704">
    <property type="entry name" value="ATPase_dyneun-rel_AAA"/>
</dbReference>
<dbReference type="OrthoDB" id="9783370at2"/>
<evidence type="ECO:0000313" key="2">
    <source>
        <dbReference type="EMBL" id="OAI13510.1"/>
    </source>
</evidence>
<dbReference type="EMBL" id="LUUK01000209">
    <property type="protein sequence ID" value="OAI13510.1"/>
    <property type="molecule type" value="Genomic_DNA"/>
</dbReference>
<comment type="caution">
    <text evidence="2">The sequence shown here is derived from an EMBL/GenBank/DDBJ whole genome shotgun (WGS) entry which is preliminary data.</text>
</comment>
<dbReference type="SUPFAM" id="SSF52540">
    <property type="entry name" value="P-loop containing nucleoside triphosphate hydrolases"/>
    <property type="match status" value="1"/>
</dbReference>
<dbReference type="GO" id="GO:0005524">
    <property type="term" value="F:ATP binding"/>
    <property type="evidence" value="ECO:0007669"/>
    <property type="project" value="InterPro"/>
</dbReference>
<dbReference type="Pfam" id="PF07728">
    <property type="entry name" value="AAA_5"/>
    <property type="match status" value="1"/>
</dbReference>
<dbReference type="InterPro" id="IPR027417">
    <property type="entry name" value="P-loop_NTPase"/>
</dbReference>
<sequence length="359" mass="40450">MTANIFNFAGQGLVSQPEEANWNQLQQRLLAPLDNPAHYHVADPGLVEAVNTALLLGMPLLLTGEPGVGKTQLAYRIAYELGCETIYFPVKSTSTAQDLFYSIDHLRRLHAAQAEKNPEAQIDIRRFLQFEGLGLAILRAMPPSTLQALNLADKAWKGKTEPPSRQPSVVLIDEIDKAPLDFCNDMLEEVRRLQFVVPELGEQPLSIYSDPNKPDPAESKYRPQLVITSNSEKGLPEPFLRRCVYYHIQPPSEAQLHTIVEQRLGGQGSLPIKLGETAIKNCVDFFRFLKDQNRVQLEKSPSTAELLNWLLILDQRGVNVIKKGTEDDHWQSLAKSCLLKHKDDAARFDDLLEQWRKPS</sequence>
<feature type="domain" description="AAA+ ATPase" evidence="1">
    <location>
        <begin position="56"/>
        <end position="254"/>
    </location>
</feature>
<dbReference type="STRING" id="702114.A1355_13470"/>
<evidence type="ECO:0000259" key="1">
    <source>
        <dbReference type="SMART" id="SM00382"/>
    </source>
</evidence>
<name>A0A177N8U0_9GAMM</name>